<comment type="subunit">
    <text evidence="4 6">Monomer.</text>
</comment>
<feature type="binding site" evidence="4">
    <location>
        <begin position="130"/>
        <end position="131"/>
    </location>
    <ligand>
        <name>ATP</name>
        <dbReference type="ChEBI" id="CHEBI:30616"/>
    </ligand>
</feature>
<evidence type="ECO:0000256" key="5">
    <source>
        <dbReference type="RuleBase" id="RU003330"/>
    </source>
</evidence>
<feature type="binding site" evidence="4">
    <location>
        <position position="144"/>
    </location>
    <ligand>
        <name>Zn(2+)</name>
        <dbReference type="ChEBI" id="CHEBI:29105"/>
        <note>structural</note>
    </ligand>
</feature>
<feature type="binding site" evidence="4">
    <location>
        <position position="127"/>
    </location>
    <ligand>
        <name>Zn(2+)</name>
        <dbReference type="ChEBI" id="CHEBI:29105"/>
        <note>structural</note>
    </ligand>
</feature>
<keyword evidence="4 6" id="KW-0067">ATP-binding</keyword>
<keyword evidence="3 4" id="KW-0418">Kinase</keyword>
<dbReference type="PANTHER" id="PTHR23359">
    <property type="entry name" value="NUCLEOTIDE KINASE"/>
    <property type="match status" value="1"/>
</dbReference>
<dbReference type="EMBL" id="LHYE01000028">
    <property type="protein sequence ID" value="KXB06827.1"/>
    <property type="molecule type" value="Genomic_DNA"/>
</dbReference>
<keyword evidence="2 4" id="KW-0547">Nucleotide-binding</keyword>
<dbReference type="InterPro" id="IPR000850">
    <property type="entry name" value="Adenylat/UMP-CMP_kin"/>
</dbReference>
<dbReference type="SUPFAM" id="SSF52540">
    <property type="entry name" value="P-loop containing nucleoside triphosphate hydrolases"/>
    <property type="match status" value="1"/>
</dbReference>
<keyword evidence="9" id="KW-1185">Reference proteome</keyword>
<organism evidence="8 9">
    <name type="scientific">candidate division MSBL1 archaeon SCGC-AAA382A20</name>
    <dbReference type="NCBI Taxonomy" id="1698280"/>
    <lineage>
        <taxon>Archaea</taxon>
        <taxon>Methanobacteriati</taxon>
        <taxon>Methanobacteriota</taxon>
        <taxon>candidate division MSBL1</taxon>
    </lineage>
</organism>
<feature type="binding site" evidence="4">
    <location>
        <position position="154"/>
    </location>
    <ligand>
        <name>AMP</name>
        <dbReference type="ChEBI" id="CHEBI:456215"/>
    </ligand>
</feature>
<keyword evidence="4" id="KW-0963">Cytoplasm</keyword>
<gene>
    <name evidence="4" type="primary">adk</name>
    <name evidence="8" type="ORF">AKJ51_02750</name>
</gene>
<comment type="domain">
    <text evidence="4">Consists of three domains, a large central CORE domain and two small peripheral domains, NMPbind and LID, which undergo movements during catalysis. The LID domain closes over the site of phosphoryl transfer upon ATP binding. Assembling and dissambling the active center during each catalytic cycle provides an effective means to prevent ATP hydrolysis. Some bacteria have evolved a zinc-coordinating structure that stabilizes the LID domain.</text>
</comment>
<evidence type="ECO:0000256" key="2">
    <source>
        <dbReference type="ARBA" id="ARBA00022741"/>
    </source>
</evidence>
<feature type="binding site" evidence="4">
    <location>
        <position position="31"/>
    </location>
    <ligand>
        <name>AMP</name>
        <dbReference type="ChEBI" id="CHEBI:456215"/>
    </ligand>
</feature>
<feature type="binding site" evidence="4">
    <location>
        <position position="121"/>
    </location>
    <ligand>
        <name>ATP</name>
        <dbReference type="ChEBI" id="CHEBI:30616"/>
    </ligand>
</feature>
<sequence>MKLVILGPPGSGKGTYSSEIESRLDIEHISTGDLCREAIEEGGEMSEKIKKYYEKGKLVPDKFINQMLKEELKEIDMDDFILDGYPRTVEQAKFLDGIIDLDGIIRLDVSDSIIIERLSARRICKDCGEVYNKLFLKPGEEGICDECGGELYQREDDRPEVVKDRLEKYKKRSKQVLDFYRDKIPFEVLKVEETSLPIDEMVDKILEKAERKNLLS</sequence>
<dbReference type="GO" id="GO:0005737">
    <property type="term" value="C:cytoplasm"/>
    <property type="evidence" value="ECO:0007669"/>
    <property type="project" value="UniProtKB-SubCell"/>
</dbReference>
<dbReference type="InterPro" id="IPR033690">
    <property type="entry name" value="Adenylat_kinase_CS"/>
</dbReference>
<dbReference type="GO" id="GO:0005524">
    <property type="term" value="F:ATP binding"/>
    <property type="evidence" value="ECO:0007669"/>
    <property type="project" value="UniProtKB-UniRule"/>
</dbReference>
<protein>
    <recommendedName>
        <fullName evidence="4 6">Adenylate kinase</fullName>
        <shortName evidence="4">AK</shortName>
        <ecNumber evidence="4 6">2.7.4.3</ecNumber>
    </recommendedName>
    <alternativeName>
        <fullName evidence="4">ATP-AMP transphosphorylase</fullName>
    </alternativeName>
    <alternativeName>
        <fullName evidence="4">ATP:AMP phosphotransferase</fullName>
    </alternativeName>
    <alternativeName>
        <fullName evidence="4">Adenylate monophosphate kinase</fullName>
    </alternativeName>
</protein>
<dbReference type="AlphaFoldDB" id="A0A133VK70"/>
<evidence type="ECO:0000256" key="3">
    <source>
        <dbReference type="ARBA" id="ARBA00022777"/>
    </source>
</evidence>
<feature type="binding site" evidence="4">
    <location>
        <begin position="10"/>
        <end position="15"/>
    </location>
    <ligand>
        <name>ATP</name>
        <dbReference type="ChEBI" id="CHEBI:30616"/>
    </ligand>
</feature>
<dbReference type="UniPathway" id="UPA00588">
    <property type="reaction ID" value="UER00649"/>
</dbReference>
<feature type="binding site" evidence="4">
    <location>
        <position position="165"/>
    </location>
    <ligand>
        <name>AMP</name>
        <dbReference type="ChEBI" id="CHEBI:456215"/>
    </ligand>
</feature>
<comment type="pathway">
    <text evidence="4">Purine metabolism; AMP biosynthesis via salvage pathway; AMP from ADP: step 1/1.</text>
</comment>
<comment type="catalytic activity">
    <reaction evidence="4 6">
        <text>AMP + ATP = 2 ADP</text>
        <dbReference type="Rhea" id="RHEA:12973"/>
        <dbReference type="ChEBI" id="CHEBI:30616"/>
        <dbReference type="ChEBI" id="CHEBI:456215"/>
        <dbReference type="ChEBI" id="CHEBI:456216"/>
        <dbReference type="EC" id="2.7.4.3"/>
    </reaction>
</comment>
<dbReference type="FunFam" id="3.40.50.300:FF:000106">
    <property type="entry name" value="Adenylate kinase mitochondrial"/>
    <property type="match status" value="1"/>
</dbReference>
<evidence type="ECO:0000313" key="9">
    <source>
        <dbReference type="Proteomes" id="UP000070263"/>
    </source>
</evidence>
<dbReference type="InterPro" id="IPR027417">
    <property type="entry name" value="P-loop_NTPase"/>
</dbReference>
<dbReference type="InterPro" id="IPR036193">
    <property type="entry name" value="ADK_active_lid_dom_sf"/>
</dbReference>
<dbReference type="PRINTS" id="PR00094">
    <property type="entry name" value="ADENYLTKNASE"/>
</dbReference>
<feature type="binding site" evidence="4">
    <location>
        <begin position="84"/>
        <end position="87"/>
    </location>
    <ligand>
        <name>AMP</name>
        <dbReference type="ChEBI" id="CHEBI:456215"/>
    </ligand>
</feature>
<feature type="region of interest" description="NMP" evidence="4">
    <location>
        <begin position="30"/>
        <end position="59"/>
    </location>
</feature>
<dbReference type="PROSITE" id="PS00113">
    <property type="entry name" value="ADENYLATE_KINASE"/>
    <property type="match status" value="1"/>
</dbReference>
<keyword evidence="4" id="KW-0479">Metal-binding</keyword>
<feature type="binding site" evidence="4">
    <location>
        <begin position="57"/>
        <end position="59"/>
    </location>
    <ligand>
        <name>AMP</name>
        <dbReference type="ChEBI" id="CHEBI:456215"/>
    </ligand>
</feature>
<feature type="binding site" evidence="4">
    <location>
        <position position="147"/>
    </location>
    <ligand>
        <name>Zn(2+)</name>
        <dbReference type="ChEBI" id="CHEBI:29105"/>
        <note>structural</note>
    </ligand>
</feature>
<evidence type="ECO:0000256" key="1">
    <source>
        <dbReference type="ARBA" id="ARBA00022679"/>
    </source>
</evidence>
<proteinExistence type="inferred from homology"/>
<accession>A0A133VK70</accession>
<feature type="binding site" evidence="4">
    <location>
        <position position="124"/>
    </location>
    <ligand>
        <name>Zn(2+)</name>
        <dbReference type="ChEBI" id="CHEBI:29105"/>
        <note>structural</note>
    </ligand>
</feature>
<keyword evidence="4" id="KW-0545">Nucleotide biosynthesis</keyword>
<comment type="similarity">
    <text evidence="4 5">Belongs to the adenylate kinase family.</text>
</comment>
<evidence type="ECO:0000256" key="4">
    <source>
        <dbReference type="HAMAP-Rule" id="MF_00235"/>
    </source>
</evidence>
<dbReference type="Proteomes" id="UP000070263">
    <property type="component" value="Unassembled WGS sequence"/>
</dbReference>
<feature type="domain" description="Adenylate kinase active site lid" evidence="7">
    <location>
        <begin position="121"/>
        <end position="156"/>
    </location>
</feature>
<dbReference type="NCBIfam" id="TIGR01351">
    <property type="entry name" value="adk"/>
    <property type="match status" value="1"/>
</dbReference>
<reference evidence="8 9" key="1">
    <citation type="journal article" date="2016" name="Sci. Rep.">
        <title>Metabolic traits of an uncultured archaeal lineage -MSBL1- from brine pools of the Red Sea.</title>
        <authorList>
            <person name="Mwirichia R."/>
            <person name="Alam I."/>
            <person name="Rashid M."/>
            <person name="Vinu M."/>
            <person name="Ba-Alawi W."/>
            <person name="Anthony Kamau A."/>
            <person name="Kamanda Ngugi D."/>
            <person name="Goker M."/>
            <person name="Klenk H.P."/>
            <person name="Bajic V."/>
            <person name="Stingl U."/>
        </authorList>
    </citation>
    <scope>NUCLEOTIDE SEQUENCE [LARGE SCALE GENOMIC DNA]</scope>
    <source>
        <strain evidence="8">SCGC-AAA382A20</strain>
    </source>
</reference>
<dbReference type="HAMAP" id="MF_00235">
    <property type="entry name" value="Adenylate_kinase_Adk"/>
    <property type="match status" value="1"/>
</dbReference>
<dbReference type="GO" id="GO:0004017">
    <property type="term" value="F:AMP kinase activity"/>
    <property type="evidence" value="ECO:0007669"/>
    <property type="project" value="UniProtKB-UniRule"/>
</dbReference>
<name>A0A133VK70_9EURY</name>
<dbReference type="Pfam" id="PF05191">
    <property type="entry name" value="ADK_lid"/>
    <property type="match status" value="1"/>
</dbReference>
<evidence type="ECO:0000259" key="7">
    <source>
        <dbReference type="Pfam" id="PF05191"/>
    </source>
</evidence>
<dbReference type="CDD" id="cd01428">
    <property type="entry name" value="ADK"/>
    <property type="match status" value="1"/>
</dbReference>
<dbReference type="EC" id="2.7.4.3" evidence="4 6"/>
<comment type="function">
    <text evidence="4">Catalyzes the reversible transfer of the terminal phosphate group between ATP and AMP. Plays an important role in cellular energy homeostasis and in adenine nucleotide metabolism.</text>
</comment>
<dbReference type="InterPro" id="IPR006259">
    <property type="entry name" value="Adenyl_kin_sub"/>
</dbReference>
<comment type="subcellular location">
    <subcellularLocation>
        <location evidence="4 6">Cytoplasm</location>
    </subcellularLocation>
</comment>
<keyword evidence="4" id="KW-0862">Zinc</keyword>
<dbReference type="PATRIC" id="fig|1698280.3.peg.474"/>
<keyword evidence="1 4" id="KW-0808">Transferase</keyword>
<evidence type="ECO:0000256" key="6">
    <source>
        <dbReference type="RuleBase" id="RU003331"/>
    </source>
</evidence>
<dbReference type="GO" id="GO:0044209">
    <property type="term" value="P:AMP salvage"/>
    <property type="evidence" value="ECO:0007669"/>
    <property type="project" value="UniProtKB-UniRule"/>
</dbReference>
<dbReference type="InterPro" id="IPR007862">
    <property type="entry name" value="Adenylate_kinase_lid-dom"/>
</dbReference>
<feature type="binding site" evidence="4">
    <location>
        <position position="91"/>
    </location>
    <ligand>
        <name>AMP</name>
        <dbReference type="ChEBI" id="CHEBI:456215"/>
    </ligand>
</feature>
<feature type="region of interest" description="LID" evidence="4">
    <location>
        <begin position="120"/>
        <end position="157"/>
    </location>
</feature>
<feature type="binding site" evidence="4">
    <location>
        <position position="36"/>
    </location>
    <ligand>
        <name>AMP</name>
        <dbReference type="ChEBI" id="CHEBI:456215"/>
    </ligand>
</feature>
<comment type="caution">
    <text evidence="8">The sequence shown here is derived from an EMBL/GenBank/DDBJ whole genome shotgun (WGS) entry which is preliminary data.</text>
</comment>
<dbReference type="Pfam" id="PF00406">
    <property type="entry name" value="ADK"/>
    <property type="match status" value="1"/>
</dbReference>
<dbReference type="Gene3D" id="3.40.50.300">
    <property type="entry name" value="P-loop containing nucleotide triphosphate hydrolases"/>
    <property type="match status" value="1"/>
</dbReference>
<dbReference type="SUPFAM" id="SSF57774">
    <property type="entry name" value="Microbial and mitochondrial ADK, insert 'zinc finger' domain"/>
    <property type="match status" value="1"/>
</dbReference>
<evidence type="ECO:0000313" key="8">
    <source>
        <dbReference type="EMBL" id="KXB06827.1"/>
    </source>
</evidence>
<dbReference type="GO" id="GO:0008270">
    <property type="term" value="F:zinc ion binding"/>
    <property type="evidence" value="ECO:0007669"/>
    <property type="project" value="UniProtKB-UniRule"/>
</dbReference>
<feature type="binding site" evidence="4">
    <location>
        <position position="193"/>
    </location>
    <ligand>
        <name>ATP</name>
        <dbReference type="ChEBI" id="CHEBI:30616"/>
    </ligand>
</feature>